<keyword evidence="1" id="KW-1133">Transmembrane helix</keyword>
<feature type="transmembrane region" description="Helical" evidence="1">
    <location>
        <begin position="49"/>
        <end position="70"/>
    </location>
</feature>
<name>A0A7S2INF3_9DINO</name>
<sequence>MLWSLIAYGFAPAGVVLWIFLLSGFRLLEGVAQLVSGLKVAVGKLEVSLPLFVTLLSAVAWVYETFLLMADSSAPSSVPHTDRDLMKRWRQERNWWILNFNLVIWISTWRLSSIFATFRAKED</sequence>
<dbReference type="EMBL" id="HBGQ01089400">
    <property type="protein sequence ID" value="CAD9524591.1"/>
    <property type="molecule type" value="Transcribed_RNA"/>
</dbReference>
<gene>
    <name evidence="2" type="ORF">AAND1436_LOCUS42659</name>
</gene>
<dbReference type="AlphaFoldDB" id="A0A7S2INF3"/>
<evidence type="ECO:0000256" key="1">
    <source>
        <dbReference type="SAM" id="Phobius"/>
    </source>
</evidence>
<proteinExistence type="predicted"/>
<feature type="transmembrane region" description="Helical" evidence="1">
    <location>
        <begin position="95"/>
        <end position="118"/>
    </location>
</feature>
<feature type="transmembrane region" description="Helical" evidence="1">
    <location>
        <begin position="6"/>
        <end position="28"/>
    </location>
</feature>
<accession>A0A7S2INF3</accession>
<keyword evidence="1" id="KW-0472">Membrane</keyword>
<organism evidence="2">
    <name type="scientific">Alexandrium andersonii</name>
    <dbReference type="NCBI Taxonomy" id="327968"/>
    <lineage>
        <taxon>Eukaryota</taxon>
        <taxon>Sar</taxon>
        <taxon>Alveolata</taxon>
        <taxon>Dinophyceae</taxon>
        <taxon>Gonyaulacales</taxon>
        <taxon>Pyrocystaceae</taxon>
        <taxon>Alexandrium</taxon>
    </lineage>
</organism>
<evidence type="ECO:0008006" key="3">
    <source>
        <dbReference type="Google" id="ProtNLM"/>
    </source>
</evidence>
<evidence type="ECO:0000313" key="2">
    <source>
        <dbReference type="EMBL" id="CAD9524591.1"/>
    </source>
</evidence>
<protein>
    <recommendedName>
        <fullName evidence="3">BAP29/BAP31 transmembrane domain-containing protein</fullName>
    </recommendedName>
</protein>
<reference evidence="2" key="1">
    <citation type="submission" date="2021-01" db="EMBL/GenBank/DDBJ databases">
        <authorList>
            <person name="Corre E."/>
            <person name="Pelletier E."/>
            <person name="Niang G."/>
            <person name="Scheremetjew M."/>
            <person name="Finn R."/>
            <person name="Kale V."/>
            <person name="Holt S."/>
            <person name="Cochrane G."/>
            <person name="Meng A."/>
            <person name="Brown T."/>
            <person name="Cohen L."/>
        </authorList>
    </citation>
    <scope>NUCLEOTIDE SEQUENCE</scope>
    <source>
        <strain evidence="2">CCMP2222</strain>
    </source>
</reference>
<keyword evidence="1" id="KW-0812">Transmembrane</keyword>